<dbReference type="Pfam" id="PF00700">
    <property type="entry name" value="Flagellin_C"/>
    <property type="match status" value="1"/>
</dbReference>
<dbReference type="GO" id="GO:0005198">
    <property type="term" value="F:structural molecule activity"/>
    <property type="evidence" value="ECO:0007669"/>
    <property type="project" value="InterPro"/>
</dbReference>
<feature type="domain" description="Flagellin N-terminal" evidence="4">
    <location>
        <begin position="3"/>
        <end position="140"/>
    </location>
</feature>
<dbReference type="Gene3D" id="1.20.1330.10">
    <property type="entry name" value="f41 fragment of flagellin, N-terminal domain"/>
    <property type="match status" value="1"/>
</dbReference>
<feature type="domain" description="Flagellin C-terminal" evidence="5">
    <location>
        <begin position="223"/>
        <end position="306"/>
    </location>
</feature>
<dbReference type="InterPro" id="IPR001029">
    <property type="entry name" value="Flagellin_N"/>
</dbReference>
<dbReference type="GO" id="GO:0009424">
    <property type="term" value="C:bacterial-type flagellum hook"/>
    <property type="evidence" value="ECO:0007669"/>
    <property type="project" value="InterPro"/>
</dbReference>
<dbReference type="InterPro" id="IPR013384">
    <property type="entry name" value="Flagell_FlgL"/>
</dbReference>
<evidence type="ECO:0000259" key="5">
    <source>
        <dbReference type="Pfam" id="PF00700"/>
    </source>
</evidence>
<sequence>MRISNNITYSDFLQNLSSNSSKVQKSMDQLSSFKEISKSSDNPLLASKIMDLNNSVAQNSMYSTTISDALSWSQVQDSALSSVSNSLSRIRTLVQSSATATSGTDEVAANKDEIQQSISELVDTLNTNFDGRYIFGGENTTTVPFEVQKNSAGDITGLKYNGTSQNLSREISNGVSVDLLANGNTLMNETGTSTQPQNLGTYFNSLITALNSNDKTALSGNLLQGIDNYSENFVTVRSQVGALENRLTAAQSRNTTEKTNLTEELSNKQDVDVAQKYMEYQNQMTAYQATLAMGTKIMQTSVLNYMS</sequence>
<dbReference type="NCBIfam" id="TIGR02550">
    <property type="entry name" value="flagell_flgL"/>
    <property type="match status" value="1"/>
</dbReference>
<gene>
    <name evidence="6" type="primary">flgL</name>
</gene>
<reference evidence="6" key="1">
    <citation type="journal article" date="2014" name="Appl. Environ. Microbiol.">
        <title>Detection and genomic characterization of motility in Lactobacillus curvatus: confirmation of motility in a species outside the Lactobacillus salivarius clade.</title>
        <authorList>
            <person name="Cousin F.J."/>
            <person name="Lynch S.M."/>
            <person name="Harris H.M."/>
            <person name="McCann A."/>
            <person name="Lynch D.B."/>
            <person name="Neville B.A."/>
            <person name="Irisawa T."/>
            <person name="Okada S."/>
            <person name="Endo A."/>
            <person name="O'Toole P.W."/>
        </authorList>
    </citation>
    <scope>NUCLEOTIDE SEQUENCE</scope>
    <source>
        <strain evidence="6">DSM 16230</strain>
    </source>
</reference>
<evidence type="ECO:0000256" key="1">
    <source>
        <dbReference type="ARBA" id="ARBA00004365"/>
    </source>
</evidence>
<accession>A0A0A7RLY8</accession>
<dbReference type="Pfam" id="PF00669">
    <property type="entry name" value="Flagellin_N"/>
    <property type="match status" value="1"/>
</dbReference>
<keyword evidence="6" id="KW-0282">Flagellum</keyword>
<keyword evidence="6" id="KW-0969">Cilium</keyword>
<dbReference type="GO" id="GO:0071973">
    <property type="term" value="P:bacterial-type flagellum-dependent cell motility"/>
    <property type="evidence" value="ECO:0007669"/>
    <property type="project" value="InterPro"/>
</dbReference>
<evidence type="ECO:0000313" key="6">
    <source>
        <dbReference type="EMBL" id="AJA34283.1"/>
    </source>
</evidence>
<protein>
    <submittedName>
        <fullName evidence="6">Flagellar hook-associated protein 3 FlgL</fullName>
    </submittedName>
</protein>
<keyword evidence="6" id="KW-0966">Cell projection</keyword>
<comment type="similarity">
    <text evidence="2">Belongs to the bacterial flagellin family.</text>
</comment>
<comment type="subcellular location">
    <subcellularLocation>
        <location evidence="1">Bacterial flagellum</location>
    </subcellularLocation>
</comment>
<dbReference type="PANTHER" id="PTHR42792:SF1">
    <property type="entry name" value="FLAGELLAR HOOK-ASSOCIATED PROTEIN 3"/>
    <property type="match status" value="1"/>
</dbReference>
<evidence type="ECO:0000259" key="4">
    <source>
        <dbReference type="Pfam" id="PF00669"/>
    </source>
</evidence>
<dbReference type="RefSeq" id="WP_056960593.1">
    <property type="nucleotide sequence ID" value="NZ_JAGPZG010000010.1"/>
</dbReference>
<organism evidence="6">
    <name type="scientific">Liquorilactobacillus satsumensis</name>
    <dbReference type="NCBI Taxonomy" id="259059"/>
    <lineage>
        <taxon>Bacteria</taxon>
        <taxon>Bacillati</taxon>
        <taxon>Bacillota</taxon>
        <taxon>Bacilli</taxon>
        <taxon>Lactobacillales</taxon>
        <taxon>Lactobacillaceae</taxon>
        <taxon>Liquorilactobacillus</taxon>
    </lineage>
</organism>
<evidence type="ECO:0000256" key="2">
    <source>
        <dbReference type="ARBA" id="ARBA00005709"/>
    </source>
</evidence>
<keyword evidence="3" id="KW-0975">Bacterial flagellum</keyword>
<dbReference type="PANTHER" id="PTHR42792">
    <property type="entry name" value="FLAGELLIN"/>
    <property type="match status" value="1"/>
</dbReference>
<name>A0A0A7RLY8_9LACO</name>
<dbReference type="GeneID" id="98307848"/>
<evidence type="ECO:0000256" key="3">
    <source>
        <dbReference type="ARBA" id="ARBA00023143"/>
    </source>
</evidence>
<dbReference type="SUPFAM" id="SSF64518">
    <property type="entry name" value="Phase 1 flagellin"/>
    <property type="match status" value="1"/>
</dbReference>
<dbReference type="InterPro" id="IPR001492">
    <property type="entry name" value="Flagellin"/>
</dbReference>
<dbReference type="InterPro" id="IPR046358">
    <property type="entry name" value="Flagellin_C"/>
</dbReference>
<proteinExistence type="inferred from homology"/>
<dbReference type="EMBL" id="KM886870">
    <property type="protein sequence ID" value="AJA34283.1"/>
    <property type="molecule type" value="Genomic_DNA"/>
</dbReference>
<dbReference type="AlphaFoldDB" id="A0A0A7RLY8"/>